<proteinExistence type="predicted"/>
<evidence type="ECO:0000313" key="1">
    <source>
        <dbReference type="EMBL" id="AEF21447.1"/>
    </source>
</evidence>
<gene>
    <name evidence="1" type="ordered locus">Psefu_1471</name>
</gene>
<dbReference type="Proteomes" id="UP000000686">
    <property type="component" value="Chromosome"/>
</dbReference>
<sequence>MKKLLLVIASTLLISACDDKGAEFVGTWFADKGSVTETIEVVKTGDGYRATSNTEPEMFGEIAFALTPESETTLIDANTKEVRLVLTPEGKLESHLRNSTVVLERK</sequence>
<dbReference type="RefSeq" id="WP_013790578.1">
    <property type="nucleotide sequence ID" value="NC_015556.1"/>
</dbReference>
<evidence type="ECO:0008006" key="3">
    <source>
        <dbReference type="Google" id="ProtNLM"/>
    </source>
</evidence>
<name>F6AG45_PSEF1</name>
<dbReference type="HOGENOM" id="CLU_2220878_0_0_6"/>
<organism evidence="1 2">
    <name type="scientific">Pseudomonas fulva (strain 12-X)</name>
    <dbReference type="NCBI Taxonomy" id="743720"/>
    <lineage>
        <taxon>Bacteria</taxon>
        <taxon>Pseudomonadati</taxon>
        <taxon>Pseudomonadota</taxon>
        <taxon>Gammaproteobacteria</taxon>
        <taxon>Pseudomonadales</taxon>
        <taxon>Pseudomonadaceae</taxon>
        <taxon>Pseudomonas</taxon>
    </lineage>
</organism>
<dbReference type="EMBL" id="CP002727">
    <property type="protein sequence ID" value="AEF21447.1"/>
    <property type="molecule type" value="Genomic_DNA"/>
</dbReference>
<reference evidence="1 2" key="1">
    <citation type="submission" date="2011-04" db="EMBL/GenBank/DDBJ databases">
        <title>Complete sequence of Pseudomonas fulva 12-X.</title>
        <authorList>
            <consortium name="US DOE Joint Genome Institute"/>
            <person name="Lucas S."/>
            <person name="Han J."/>
            <person name="Lapidus A."/>
            <person name="Cheng J.-F."/>
            <person name="Goodwin L."/>
            <person name="Pitluck S."/>
            <person name="Peters L."/>
            <person name="Mikhailova N."/>
            <person name="Pagani I."/>
            <person name="Davenport K."/>
            <person name="Han C."/>
            <person name="Tapia R."/>
            <person name="Land M."/>
            <person name="Hauser L."/>
            <person name="Kyrpides N."/>
            <person name="Ivanova N."/>
            <person name="Pagani I."/>
            <person name="Lcollab F.I."/>
            <person name="Woyke T."/>
        </authorList>
    </citation>
    <scope>NUCLEOTIDE SEQUENCE [LARGE SCALE GENOMIC DNA]</scope>
    <source>
        <strain evidence="2">12-X</strain>
    </source>
</reference>
<dbReference type="KEGG" id="pfv:Psefu_1471"/>
<accession>F6AG45</accession>
<dbReference type="AlphaFoldDB" id="F6AG45"/>
<keyword evidence="2" id="KW-1185">Reference proteome</keyword>
<protein>
    <recommendedName>
        <fullName evidence="3">Lipoprotein</fullName>
    </recommendedName>
</protein>
<dbReference type="OrthoDB" id="6903127at2"/>
<evidence type="ECO:0000313" key="2">
    <source>
        <dbReference type="Proteomes" id="UP000000686"/>
    </source>
</evidence>
<dbReference type="PROSITE" id="PS51257">
    <property type="entry name" value="PROKAR_LIPOPROTEIN"/>
    <property type="match status" value="1"/>
</dbReference>